<dbReference type="AlphaFoldDB" id="A0A1R4EE60"/>
<evidence type="ECO:0008006" key="3">
    <source>
        <dbReference type="Google" id="ProtNLM"/>
    </source>
</evidence>
<reference evidence="2" key="1">
    <citation type="submission" date="2017-02" db="EMBL/GenBank/DDBJ databases">
        <authorList>
            <person name="Mornico D."/>
        </authorList>
    </citation>
    <scope>NUCLEOTIDE SEQUENCE [LARGE SCALE GENOMIC DNA]</scope>
</reference>
<evidence type="ECO:0000313" key="2">
    <source>
        <dbReference type="Proteomes" id="UP000188169"/>
    </source>
</evidence>
<dbReference type="PROSITE" id="PS51257">
    <property type="entry name" value="PROKAR_LIPOPROTEIN"/>
    <property type="match status" value="1"/>
</dbReference>
<organism evidence="1 2">
    <name type="scientific">Psychrobacter pasteurii</name>
    <dbReference type="NCBI Taxonomy" id="1945520"/>
    <lineage>
        <taxon>Bacteria</taxon>
        <taxon>Pseudomonadati</taxon>
        <taxon>Pseudomonadota</taxon>
        <taxon>Gammaproteobacteria</taxon>
        <taxon>Moraxellales</taxon>
        <taxon>Moraxellaceae</taxon>
        <taxon>Psychrobacter</taxon>
    </lineage>
</organism>
<protein>
    <recommendedName>
        <fullName evidence="3">Lysozyme inhibitor LprI N-terminal domain-containing protein</fullName>
    </recommendedName>
</protein>
<dbReference type="EMBL" id="FUGD01000061">
    <property type="protein sequence ID" value="SJM36766.1"/>
    <property type="molecule type" value="Genomic_DNA"/>
</dbReference>
<accession>A0A1R4EE60</accession>
<evidence type="ECO:0000313" key="1">
    <source>
        <dbReference type="EMBL" id="SJM36766.1"/>
    </source>
</evidence>
<proteinExistence type="predicted"/>
<keyword evidence="2" id="KW-1185">Reference proteome</keyword>
<dbReference type="RefSeq" id="WP_077448164.1">
    <property type="nucleotide sequence ID" value="NZ_FUGD01000061.1"/>
</dbReference>
<dbReference type="OrthoDB" id="6655406at2"/>
<dbReference type="Proteomes" id="UP000188169">
    <property type="component" value="Unassembled WGS sequence"/>
</dbReference>
<name>A0A1R4EE60_9GAMM</name>
<sequence>MNKNLPKIALLSSVLMFVGCDKVPDMGLGGKSKIECSDPDAQSLVIDSMQKAINSSAKGYAASFERPTPGSSIRASINQLKMNLDHIRTSQDDPQSTKNFCKGTLTVMIPSKVIQNADVTREYNGEFDVQEDAYQQDIELEANKVSYEMEYSVQPTDDGEVIFVEPQNGEDLAMFLAYVLIDADQKNHVKGKKVAEAKQEAKKVSEAQSAADKAAAAAASAMAATAAEQAKVKAEMDYKRSEFNKMWGRASKEAQDSITYDQKDWVEWRDEVCVEEAKTAEPARQEIVRMKCITRLLSDRYYEVKSYFDNY</sequence>
<gene>
    <name evidence="1" type="ORF">A1019T_00733</name>
</gene>